<dbReference type="Proteomes" id="UP000322699">
    <property type="component" value="Unassembled WGS sequence"/>
</dbReference>
<evidence type="ECO:0000313" key="2">
    <source>
        <dbReference type="Proteomes" id="UP000322699"/>
    </source>
</evidence>
<comment type="caution">
    <text evidence="1">The sequence shown here is derived from an EMBL/GenBank/DDBJ whole genome shotgun (WGS) entry which is preliminary data.</text>
</comment>
<protein>
    <submittedName>
        <fullName evidence="1">Uncharacterized protein</fullName>
    </submittedName>
</protein>
<evidence type="ECO:0000313" key="1">
    <source>
        <dbReference type="EMBL" id="KAA1260095.1"/>
    </source>
</evidence>
<dbReference type="EMBL" id="VRLW01000001">
    <property type="protein sequence ID" value="KAA1260095.1"/>
    <property type="molecule type" value="Genomic_DNA"/>
</dbReference>
<proteinExistence type="predicted"/>
<accession>A0A5B1CJI9</accession>
<reference evidence="1 2" key="1">
    <citation type="submission" date="2019-08" db="EMBL/GenBank/DDBJ databases">
        <title>Deep-cultivation of Planctomycetes and their phenomic and genomic characterization uncovers novel biology.</title>
        <authorList>
            <person name="Wiegand S."/>
            <person name="Jogler M."/>
            <person name="Boedeker C."/>
            <person name="Pinto D."/>
            <person name="Vollmers J."/>
            <person name="Rivas-Marin E."/>
            <person name="Kohn T."/>
            <person name="Peeters S.H."/>
            <person name="Heuer A."/>
            <person name="Rast P."/>
            <person name="Oberbeckmann S."/>
            <person name="Bunk B."/>
            <person name="Jeske O."/>
            <person name="Meyerdierks A."/>
            <person name="Storesund J.E."/>
            <person name="Kallscheuer N."/>
            <person name="Luecker S."/>
            <person name="Lage O.M."/>
            <person name="Pohl T."/>
            <person name="Merkel B.J."/>
            <person name="Hornburger P."/>
            <person name="Mueller R.-W."/>
            <person name="Bruemmer F."/>
            <person name="Labrenz M."/>
            <person name="Spormann A.M."/>
            <person name="Op Den Camp H."/>
            <person name="Overmann J."/>
            <person name="Amann R."/>
            <person name="Jetten M.S.M."/>
            <person name="Mascher T."/>
            <person name="Medema M.H."/>
            <person name="Devos D.P."/>
            <person name="Kaster A.-K."/>
            <person name="Ovreas L."/>
            <person name="Rohde M."/>
            <person name="Galperin M.Y."/>
            <person name="Jogler C."/>
        </authorList>
    </citation>
    <scope>NUCLEOTIDE SEQUENCE [LARGE SCALE GENOMIC DNA]</scope>
    <source>
        <strain evidence="1 2">LF1</strain>
    </source>
</reference>
<gene>
    <name evidence="1" type="ORF">LF1_26340</name>
</gene>
<organism evidence="1 2">
    <name type="scientific">Rubripirellula obstinata</name>
    <dbReference type="NCBI Taxonomy" id="406547"/>
    <lineage>
        <taxon>Bacteria</taxon>
        <taxon>Pseudomonadati</taxon>
        <taxon>Planctomycetota</taxon>
        <taxon>Planctomycetia</taxon>
        <taxon>Pirellulales</taxon>
        <taxon>Pirellulaceae</taxon>
        <taxon>Rubripirellula</taxon>
    </lineage>
</organism>
<sequence length="68" mass="7715">MRGETRGAMPTRLNKTMGFYWIKTLHGVELYPTEPWRAQLRKISTNTELVSGQFLNASINTLDAAMVT</sequence>
<name>A0A5B1CJI9_9BACT</name>
<dbReference type="AlphaFoldDB" id="A0A5B1CJI9"/>
<keyword evidence="2" id="KW-1185">Reference proteome</keyword>